<dbReference type="Pfam" id="PF00296">
    <property type="entry name" value="Bac_luciferase"/>
    <property type="match status" value="1"/>
</dbReference>
<name>A0A5S9NH19_MYCVN</name>
<keyword evidence="1" id="KW-0285">Flavoprotein</keyword>
<dbReference type="SUPFAM" id="SSF51679">
    <property type="entry name" value="Bacterial luciferase-like"/>
    <property type="match status" value="1"/>
</dbReference>
<keyword evidence="3 6" id="KW-0560">Oxidoreductase</keyword>
<keyword evidence="4" id="KW-0503">Monooxygenase</keyword>
<evidence type="ECO:0000259" key="5">
    <source>
        <dbReference type="Pfam" id="PF00296"/>
    </source>
</evidence>
<accession>A0A5S9NH19</accession>
<evidence type="ECO:0000256" key="1">
    <source>
        <dbReference type="ARBA" id="ARBA00022630"/>
    </source>
</evidence>
<gene>
    <name evidence="6" type="primary">fgd2_2</name>
    <name evidence="6" type="ORF">AELLOGFF_02604</name>
</gene>
<evidence type="ECO:0000313" key="7">
    <source>
        <dbReference type="Proteomes" id="UP000430146"/>
    </source>
</evidence>
<dbReference type="InterPro" id="IPR036661">
    <property type="entry name" value="Luciferase-like_sf"/>
</dbReference>
<dbReference type="Gene3D" id="3.20.20.30">
    <property type="entry name" value="Luciferase-like domain"/>
    <property type="match status" value="1"/>
</dbReference>
<evidence type="ECO:0000256" key="3">
    <source>
        <dbReference type="ARBA" id="ARBA00023002"/>
    </source>
</evidence>
<dbReference type="Proteomes" id="UP000430146">
    <property type="component" value="Unassembled WGS sequence"/>
</dbReference>
<dbReference type="GO" id="GO:0046306">
    <property type="term" value="P:alkanesulfonate catabolic process"/>
    <property type="evidence" value="ECO:0007669"/>
    <property type="project" value="TreeGrafter"/>
</dbReference>
<reference evidence="6 7" key="1">
    <citation type="submission" date="2019-11" db="EMBL/GenBank/DDBJ databases">
        <authorList>
            <person name="Holert J."/>
        </authorList>
    </citation>
    <scope>NUCLEOTIDE SEQUENCE [LARGE SCALE GENOMIC DNA]</scope>
    <source>
        <strain evidence="6">BC8_1</strain>
    </source>
</reference>
<keyword evidence="7" id="KW-1185">Reference proteome</keyword>
<protein>
    <submittedName>
        <fullName evidence="6">F420-dependent hydroxymycolic acid dehydrogenase</fullName>
        <ecNumber evidence="6">1.1.98.-</ecNumber>
    </submittedName>
</protein>
<dbReference type="InterPro" id="IPR050172">
    <property type="entry name" value="SsuD_RutA_monooxygenase"/>
</dbReference>
<dbReference type="PANTHER" id="PTHR42847">
    <property type="entry name" value="ALKANESULFONATE MONOOXYGENASE"/>
    <property type="match status" value="1"/>
</dbReference>
<dbReference type="PANTHER" id="PTHR42847:SF8">
    <property type="entry name" value="CONSERVED PROTEIN"/>
    <property type="match status" value="1"/>
</dbReference>
<dbReference type="EMBL" id="CACSIP010000002">
    <property type="protein sequence ID" value="CAA0089671.1"/>
    <property type="molecule type" value="Genomic_DNA"/>
</dbReference>
<organism evidence="6 7">
    <name type="scientific">Mycolicibacterium vanbaalenii</name>
    <name type="common">Mycobacterium vanbaalenii</name>
    <dbReference type="NCBI Taxonomy" id="110539"/>
    <lineage>
        <taxon>Bacteria</taxon>
        <taxon>Bacillati</taxon>
        <taxon>Actinomycetota</taxon>
        <taxon>Actinomycetes</taxon>
        <taxon>Mycobacteriales</taxon>
        <taxon>Mycobacteriaceae</taxon>
        <taxon>Mycolicibacterium</taxon>
    </lineage>
</organism>
<dbReference type="InterPro" id="IPR011251">
    <property type="entry name" value="Luciferase-like_dom"/>
</dbReference>
<dbReference type="AlphaFoldDB" id="A0A5S9NH19"/>
<sequence length="324" mass="35789">MYSGTRTRKGDHAVMSRPEIGVYLPQMGFSFDDMLHRTRRCEQLGIDSLWLYDHLYGPGMPEYPSMEAWTLATALLARTDRIRIGHMVLCNQFRHPVTLAKMATTLDQISGGRLTLGLGSGSIEDEHRRAGLEWGTFAQRSSRLGETLQILHQAFAEERIDFAGDHFTVTDMPIKPGAAQRPRPPIVVGGVGERFTLPLVARYADVWNVPTYALGELEHKLSALRSICEDIGRDPDSIVLSIEAVMALAPDDNTLPGIRSLAEKRFGMAAFGLHEAGLIGTAPAIVDRLGEIVEMGFGQIVLFTHDRCSDETLQLLASEVIVHL</sequence>
<feature type="domain" description="Luciferase-like" evidence="5">
    <location>
        <begin position="15"/>
        <end position="252"/>
    </location>
</feature>
<keyword evidence="2" id="KW-0288">FMN</keyword>
<dbReference type="EC" id="1.1.98.-" evidence="6"/>
<dbReference type="GO" id="GO:0008726">
    <property type="term" value="F:alkanesulfonate monooxygenase activity"/>
    <property type="evidence" value="ECO:0007669"/>
    <property type="project" value="TreeGrafter"/>
</dbReference>
<evidence type="ECO:0000256" key="4">
    <source>
        <dbReference type="ARBA" id="ARBA00023033"/>
    </source>
</evidence>
<proteinExistence type="predicted"/>
<evidence type="ECO:0000313" key="6">
    <source>
        <dbReference type="EMBL" id="CAA0089671.1"/>
    </source>
</evidence>
<evidence type="ECO:0000256" key="2">
    <source>
        <dbReference type="ARBA" id="ARBA00022643"/>
    </source>
</evidence>